<feature type="domain" description="CRAL-TRIO" evidence="7">
    <location>
        <begin position="134"/>
        <end position="308"/>
    </location>
</feature>
<evidence type="ECO:0000313" key="8">
    <source>
        <dbReference type="EMBL" id="KMZ60497.1"/>
    </source>
</evidence>
<proteinExistence type="inferred from homology"/>
<sequence>MTEVINPIAMTTKFEEEKKTAKKIGSIRKALNTSAKFRNSFAMKGCRRSTKTTSDGAIEDIRDAREAKAVDAFRQLLILEELLPSKQDDYHMILRFLKARKFDVEKTKQMWADMLQWRKDFGTETILEEFEFEEIDEVLEHYPHGHHGVDKAGRPVYIERLGKVDAVKLMHVTTMDRYVKYHVKEFERVFAVKFPACSVAAKKHIDQSTTILDVQGIGLKNFNKAARELVTTLQKIDGGNYPETLHQMFIINAGAGFRMLWGTVKSFLDPQTASKIHVLGNKYQSRLLEVIDRSELPEFLGGSCTCAGGCLRSDKGPWKDEEILKLIRNNNPRRRILSSVKEEEGEGAHVGEIYIPTNDKTVDFDWKYEFKDGKSDQYSSTTAFPVDCKAPEGFSNPIISGALTVVMGIVTMIRFAGSMNDAVKIKPITQLEHANAIKQVSELEEKVNVLNAKSVEMSSEKEALLSAAVNRIDSLEAELVESKKALADVLARQDEILAYVDKKKKKSKMNPFGWYKKN</sequence>
<dbReference type="Gene3D" id="1.10.8.20">
    <property type="entry name" value="N-terminal domain of phosphatidylinositol transfer protein sec14p"/>
    <property type="match status" value="1"/>
</dbReference>
<dbReference type="FunFam" id="3.40.525.10:FF:000011">
    <property type="entry name" value="SEC14 cytosolic factor"/>
    <property type="match status" value="1"/>
</dbReference>
<evidence type="ECO:0000256" key="2">
    <source>
        <dbReference type="ARBA" id="ARBA00004395"/>
    </source>
</evidence>
<dbReference type="InterPro" id="IPR051026">
    <property type="entry name" value="PI/PC_transfer"/>
</dbReference>
<evidence type="ECO:0000256" key="3">
    <source>
        <dbReference type="ARBA" id="ARBA00022927"/>
    </source>
</evidence>
<dbReference type="OMA" id="EDKHNAD"/>
<keyword evidence="4" id="KW-0333">Golgi apparatus</keyword>
<gene>
    <name evidence="8" type="ORF">ZOSMA_59G00590</name>
</gene>
<evidence type="ECO:0000256" key="6">
    <source>
        <dbReference type="SAM" id="Coils"/>
    </source>
</evidence>
<accession>A0A0K9NWT0</accession>
<dbReference type="EMBL" id="LFYR01001622">
    <property type="protein sequence ID" value="KMZ60497.1"/>
    <property type="molecule type" value="Genomic_DNA"/>
</dbReference>
<comment type="similarity">
    <text evidence="5">Belongs to the SFH family.</text>
</comment>
<comment type="subcellular location">
    <subcellularLocation>
        <location evidence="1">Cell membrane</location>
        <topology evidence="1">Peripheral membrane protein</topology>
    </subcellularLocation>
    <subcellularLocation>
        <location evidence="2">Golgi apparatus membrane</location>
        <topology evidence="2">Peripheral membrane protein</topology>
    </subcellularLocation>
</comment>
<dbReference type="PANTHER" id="PTHR45657">
    <property type="entry name" value="CRAL-TRIO DOMAIN-CONTAINING PROTEIN YKL091C-RELATED"/>
    <property type="match status" value="1"/>
</dbReference>
<dbReference type="SMART" id="SM01100">
    <property type="entry name" value="CRAL_TRIO_N"/>
    <property type="match status" value="1"/>
</dbReference>
<dbReference type="Gene3D" id="3.40.525.10">
    <property type="entry name" value="CRAL-TRIO lipid binding domain"/>
    <property type="match status" value="1"/>
</dbReference>
<comment type="caution">
    <text evidence="8">The sequence shown here is derived from an EMBL/GenBank/DDBJ whole genome shotgun (WGS) entry which is preliminary data.</text>
</comment>
<reference evidence="9" key="1">
    <citation type="journal article" date="2016" name="Nature">
        <title>The genome of the seagrass Zostera marina reveals angiosperm adaptation to the sea.</title>
        <authorList>
            <person name="Olsen J.L."/>
            <person name="Rouze P."/>
            <person name="Verhelst B."/>
            <person name="Lin Y.-C."/>
            <person name="Bayer T."/>
            <person name="Collen J."/>
            <person name="Dattolo E."/>
            <person name="De Paoli E."/>
            <person name="Dittami S."/>
            <person name="Maumus F."/>
            <person name="Michel G."/>
            <person name="Kersting A."/>
            <person name="Lauritano C."/>
            <person name="Lohaus R."/>
            <person name="Toepel M."/>
            <person name="Tonon T."/>
            <person name="Vanneste K."/>
            <person name="Amirebrahimi M."/>
            <person name="Brakel J."/>
            <person name="Bostroem C."/>
            <person name="Chovatia M."/>
            <person name="Grimwood J."/>
            <person name="Jenkins J.W."/>
            <person name="Jueterbock A."/>
            <person name="Mraz A."/>
            <person name="Stam W.T."/>
            <person name="Tice H."/>
            <person name="Bornberg-Bauer E."/>
            <person name="Green P.J."/>
            <person name="Pearson G.A."/>
            <person name="Procaccini G."/>
            <person name="Duarte C.M."/>
            <person name="Schmutz J."/>
            <person name="Reusch T.B.H."/>
            <person name="Van de Peer Y."/>
        </authorList>
    </citation>
    <scope>NUCLEOTIDE SEQUENCE [LARGE SCALE GENOMIC DNA]</scope>
    <source>
        <strain evidence="9">cv. Finnish</strain>
    </source>
</reference>
<dbReference type="STRING" id="29655.A0A0K9NWT0"/>
<dbReference type="OrthoDB" id="1434354at2759"/>
<dbReference type="InterPro" id="IPR036865">
    <property type="entry name" value="CRAL-TRIO_dom_sf"/>
</dbReference>
<dbReference type="Pfam" id="PF00650">
    <property type="entry name" value="CRAL_TRIO"/>
    <property type="match status" value="1"/>
</dbReference>
<dbReference type="SUPFAM" id="SSF46938">
    <property type="entry name" value="CRAL/TRIO N-terminal domain"/>
    <property type="match status" value="1"/>
</dbReference>
<keyword evidence="3" id="KW-0653">Protein transport</keyword>
<keyword evidence="6" id="KW-0175">Coiled coil</keyword>
<dbReference type="PANTHER" id="PTHR45657:SF1">
    <property type="entry name" value="CRAL-TRIO DOMAIN-CONTAINING PROTEIN YKL091C-RELATED"/>
    <property type="match status" value="1"/>
</dbReference>
<dbReference type="CDD" id="cd00170">
    <property type="entry name" value="SEC14"/>
    <property type="match status" value="1"/>
</dbReference>
<dbReference type="SUPFAM" id="SSF52087">
    <property type="entry name" value="CRAL/TRIO domain"/>
    <property type="match status" value="1"/>
</dbReference>
<dbReference type="Pfam" id="PF03765">
    <property type="entry name" value="CRAL_TRIO_N"/>
    <property type="match status" value="1"/>
</dbReference>
<dbReference type="Proteomes" id="UP000036987">
    <property type="component" value="Unassembled WGS sequence"/>
</dbReference>
<evidence type="ECO:0000256" key="4">
    <source>
        <dbReference type="ARBA" id="ARBA00023034"/>
    </source>
</evidence>
<keyword evidence="9" id="KW-1185">Reference proteome</keyword>
<dbReference type="InterPro" id="IPR036273">
    <property type="entry name" value="CRAL/TRIO_N_dom_sf"/>
</dbReference>
<evidence type="ECO:0000256" key="5">
    <source>
        <dbReference type="ARBA" id="ARBA00038020"/>
    </source>
</evidence>
<keyword evidence="3" id="KW-0813">Transport</keyword>
<dbReference type="InterPro" id="IPR011074">
    <property type="entry name" value="CRAL/TRIO_N_dom"/>
</dbReference>
<evidence type="ECO:0000259" key="7">
    <source>
        <dbReference type="PROSITE" id="PS50191"/>
    </source>
</evidence>
<feature type="coiled-coil region" evidence="6">
    <location>
        <begin position="433"/>
        <end position="492"/>
    </location>
</feature>
<protein>
    <submittedName>
        <fullName evidence="8">Sec14p-like phosphatidylinositol transfer family protein</fullName>
    </submittedName>
</protein>
<dbReference type="GO" id="GO:0005886">
    <property type="term" value="C:plasma membrane"/>
    <property type="evidence" value="ECO:0007669"/>
    <property type="project" value="UniProtKB-SubCell"/>
</dbReference>
<dbReference type="PROSITE" id="PS50191">
    <property type="entry name" value="CRAL_TRIO"/>
    <property type="match status" value="1"/>
</dbReference>
<dbReference type="GO" id="GO:0008526">
    <property type="term" value="F:phosphatidylinositol transfer activity"/>
    <property type="evidence" value="ECO:0000318"/>
    <property type="project" value="GO_Central"/>
</dbReference>
<dbReference type="AlphaFoldDB" id="A0A0K9NWT0"/>
<name>A0A0K9NWT0_ZOSMR</name>
<evidence type="ECO:0000256" key="1">
    <source>
        <dbReference type="ARBA" id="ARBA00004202"/>
    </source>
</evidence>
<organism evidence="8 9">
    <name type="scientific">Zostera marina</name>
    <name type="common">Eelgrass</name>
    <dbReference type="NCBI Taxonomy" id="29655"/>
    <lineage>
        <taxon>Eukaryota</taxon>
        <taxon>Viridiplantae</taxon>
        <taxon>Streptophyta</taxon>
        <taxon>Embryophyta</taxon>
        <taxon>Tracheophyta</taxon>
        <taxon>Spermatophyta</taxon>
        <taxon>Magnoliopsida</taxon>
        <taxon>Liliopsida</taxon>
        <taxon>Zosteraceae</taxon>
        <taxon>Zostera</taxon>
    </lineage>
</organism>
<evidence type="ECO:0000313" key="9">
    <source>
        <dbReference type="Proteomes" id="UP000036987"/>
    </source>
</evidence>
<dbReference type="GO" id="GO:0000139">
    <property type="term" value="C:Golgi membrane"/>
    <property type="evidence" value="ECO:0007669"/>
    <property type="project" value="UniProtKB-SubCell"/>
</dbReference>
<dbReference type="InterPro" id="IPR001251">
    <property type="entry name" value="CRAL-TRIO_dom"/>
</dbReference>
<dbReference type="GO" id="GO:0015031">
    <property type="term" value="P:protein transport"/>
    <property type="evidence" value="ECO:0007669"/>
    <property type="project" value="UniProtKB-KW"/>
</dbReference>
<dbReference type="SMART" id="SM00516">
    <property type="entry name" value="SEC14"/>
    <property type="match status" value="1"/>
</dbReference>
<dbReference type="GO" id="GO:0006892">
    <property type="term" value="P:post-Golgi vesicle-mediated transport"/>
    <property type="evidence" value="ECO:0000318"/>
    <property type="project" value="GO_Central"/>
</dbReference>